<feature type="domain" description="Integrase catalytic" evidence="10">
    <location>
        <begin position="1016"/>
        <end position="1127"/>
    </location>
</feature>
<keyword evidence="4" id="KW-0540">Nuclease</keyword>
<evidence type="ECO:0000259" key="9">
    <source>
        <dbReference type="PROSITE" id="PS50878"/>
    </source>
</evidence>
<dbReference type="GO" id="GO:0016787">
    <property type="term" value="F:hydrolase activity"/>
    <property type="evidence" value="ECO:0007669"/>
    <property type="project" value="UniProtKB-KW"/>
</dbReference>
<keyword evidence="12" id="KW-1185">Reference proteome</keyword>
<dbReference type="InterPro" id="IPR041373">
    <property type="entry name" value="RT_RNaseH"/>
</dbReference>
<dbReference type="InterPro" id="IPR021109">
    <property type="entry name" value="Peptidase_aspartic_dom_sf"/>
</dbReference>
<evidence type="ECO:0000256" key="3">
    <source>
        <dbReference type="ARBA" id="ARBA00022695"/>
    </source>
</evidence>
<evidence type="ECO:0000313" key="11">
    <source>
        <dbReference type="EMBL" id="CAH1732357.1"/>
    </source>
</evidence>
<reference evidence="11" key="1">
    <citation type="submission" date="2022-02" db="EMBL/GenBank/DDBJ databases">
        <authorList>
            <person name="King R."/>
        </authorList>
    </citation>
    <scope>NUCLEOTIDE SEQUENCE</scope>
</reference>
<dbReference type="Pfam" id="PF00665">
    <property type="entry name" value="rve"/>
    <property type="match status" value="1"/>
</dbReference>
<gene>
    <name evidence="11" type="ORF">APHIGO_LOCUS8863</name>
</gene>
<dbReference type="InterPro" id="IPR041588">
    <property type="entry name" value="Integrase_H2C2"/>
</dbReference>
<organism evidence="11 12">
    <name type="scientific">Aphis gossypii</name>
    <name type="common">Cotton aphid</name>
    <dbReference type="NCBI Taxonomy" id="80765"/>
    <lineage>
        <taxon>Eukaryota</taxon>
        <taxon>Metazoa</taxon>
        <taxon>Ecdysozoa</taxon>
        <taxon>Arthropoda</taxon>
        <taxon>Hexapoda</taxon>
        <taxon>Insecta</taxon>
        <taxon>Pterygota</taxon>
        <taxon>Neoptera</taxon>
        <taxon>Paraneoptera</taxon>
        <taxon>Hemiptera</taxon>
        <taxon>Sternorrhyncha</taxon>
        <taxon>Aphidomorpha</taxon>
        <taxon>Aphidoidea</taxon>
        <taxon>Aphididae</taxon>
        <taxon>Aphidini</taxon>
        <taxon>Aphis</taxon>
        <taxon>Aphis</taxon>
    </lineage>
</organism>
<evidence type="ECO:0000259" key="10">
    <source>
        <dbReference type="PROSITE" id="PS50994"/>
    </source>
</evidence>
<dbReference type="InterPro" id="IPR050951">
    <property type="entry name" value="Retrovirus_Pol_polyprotein"/>
</dbReference>
<evidence type="ECO:0000313" key="12">
    <source>
        <dbReference type="Proteomes" id="UP001154329"/>
    </source>
</evidence>
<protein>
    <recommendedName>
        <fullName evidence="1">RNA-directed DNA polymerase</fullName>
        <ecNumber evidence="1">2.7.7.49</ecNumber>
    </recommendedName>
</protein>
<dbReference type="SUPFAM" id="SSF53098">
    <property type="entry name" value="Ribonuclease H-like"/>
    <property type="match status" value="1"/>
</dbReference>
<dbReference type="FunFam" id="3.30.420.10:FF:000063">
    <property type="entry name" value="Retrovirus-related Pol polyprotein from transposon 297-like Protein"/>
    <property type="match status" value="1"/>
</dbReference>
<dbReference type="InterPro" id="IPR012337">
    <property type="entry name" value="RNaseH-like_sf"/>
</dbReference>
<dbReference type="InterPro" id="IPR001878">
    <property type="entry name" value="Znf_CCHC"/>
</dbReference>
<dbReference type="Gene3D" id="3.30.420.10">
    <property type="entry name" value="Ribonuclease H-like superfamily/Ribonuclease H"/>
    <property type="match status" value="1"/>
</dbReference>
<dbReference type="PROSITE" id="PS50878">
    <property type="entry name" value="RT_POL"/>
    <property type="match status" value="1"/>
</dbReference>
<evidence type="ECO:0000256" key="2">
    <source>
        <dbReference type="ARBA" id="ARBA00022679"/>
    </source>
</evidence>
<dbReference type="SUPFAM" id="SSF50630">
    <property type="entry name" value="Acid proteases"/>
    <property type="match status" value="1"/>
</dbReference>
<dbReference type="InterPro" id="IPR043128">
    <property type="entry name" value="Rev_trsase/Diguanyl_cyclase"/>
</dbReference>
<dbReference type="FunFam" id="1.10.340.70:FF:000003">
    <property type="entry name" value="Protein CBG25708"/>
    <property type="match status" value="1"/>
</dbReference>
<keyword evidence="7" id="KW-0695">RNA-directed DNA polymerase</keyword>
<dbReference type="Gene3D" id="1.10.340.70">
    <property type="match status" value="1"/>
</dbReference>
<dbReference type="GO" id="GO:0042575">
    <property type="term" value="C:DNA polymerase complex"/>
    <property type="evidence" value="ECO:0007669"/>
    <property type="project" value="UniProtKB-ARBA"/>
</dbReference>
<evidence type="ECO:0000256" key="7">
    <source>
        <dbReference type="ARBA" id="ARBA00022918"/>
    </source>
</evidence>
<accession>A0A9P0NMB9</accession>
<dbReference type="Gene3D" id="2.40.70.10">
    <property type="entry name" value="Acid Proteases"/>
    <property type="match status" value="1"/>
</dbReference>
<sequence>MEFNKPNSLQMTGNLAENFRTFRQSVQIYFDATESHKKRQETQVAILLNLLGPDALKIYNTLKPKENTVFEVLKALEAYCIPRKNETMELFKFFSRKQMEGEQFDKFYADLREQVKSCGLGPCEDKLLKSQVILGVADRDLQTRLLREDMSLEKVVNQCKIMEQMELNRKLVQEEVKLVHNIEDGQKKSQNAKGRQFKTNRNHPNQSMEKVSGKLNKSNTNIKNVNYINDCNRCGKSHKVRECPAYKKSCSNCGLLNHFKSKCRSGKSKIENQVDNLEMEFSIDALEVKVMNTELADGKINKSWIDNITMNGIETKIKLDTGAELNVMSYKLFKKLNGLNLNKSNVIIKSFGGYTTNSKGNTLIELINKGKKIKRVFEVVDYDGLPLLSFEACVTLNYKLSEVSEINILNKQVEREKFIQENKDIFEGIGKFPDMVKIKLKNNPNPVCNPPRRVPIKIFDKLRDQLNLMVKLELIESCTEPSEWQSNLVVIEKPNGSLRICLDPKDINANIIRELYQIPTLEEIRPALASKKYYSLLDLKDGFYHCELDEVSSNLCTFSSPFGSYRFKRLPFGLSVAPEIFQRLMMKYFGGISGVHIYFDDLLVCSDTKSEHDLIINKVIANARKYNIKFNVKKFQYCVSEVKFLGFIFNEFGVTPDPERIRVIQELNEPKNKKELQSFLGLINYLRAFLPNLSEIVTPFRELLKKNALWNWNKQCQLTFIILKESLCNIPTLKNFNGKSGLEIQCDASEKAIGCCLSQMKSPIHFASRCLSETEVAYAQVEKEMLAISFACSKFHSLIYGQKIKVYTDHQPLVTIMKKDIHKIPNNRLKRLRLKLLIYEIEVQYLPGRFMYVADLLSRNYIKRNNSGEESLKDVIHTVSDIELKYKNSKEQEFIQKTRNDEVLGKVMEYCKFGWPKSIHEDGELKHYWKLRNEIITNKGLLYYQTRLLIPKVLRNYILNKLHETHIGITKTKARAKQLFYYPGINAQIENLILSCAVCLKFSRSKIREPMLSHKIPEIPFYKIAIDIAEFGGKSYLIVVDYYSRWIEILKLYNKTSYAVIEVLKELFSRLGVPNQLIADNMPFSSYAFIEFSKEWNFQVITSSPHYAQSNGLAERGVGIAKDMLRKSNYTGTDINFYLLTYRNTPITGLQYSPAQLLQSRELRSTLFVDKDKFKPKVVKCHDKILKNKEKQKYWYDKSARKVFENFSEGQLVYVQDKFNKKWSEGTILKRLSEPRSYLVKLQGGNILRRNVQWLKNRVNKDYEENTENNFEDNVIEDENTQNNVVSKNTENNFEDNVIEDENIQNNVVSKNTETNFEDNVIEDENIQNNVVSKNTETNFEDNVIEDGNIQNNVVSNKTETKTKRGRVIKKPKRFL</sequence>
<proteinExistence type="predicted"/>
<evidence type="ECO:0000256" key="8">
    <source>
        <dbReference type="SAM" id="MobiDB-lite"/>
    </source>
</evidence>
<evidence type="ECO:0000256" key="5">
    <source>
        <dbReference type="ARBA" id="ARBA00022759"/>
    </source>
</evidence>
<feature type="domain" description="Reverse transcriptase" evidence="9">
    <location>
        <begin position="472"/>
        <end position="649"/>
    </location>
</feature>
<dbReference type="InterPro" id="IPR000477">
    <property type="entry name" value="RT_dom"/>
</dbReference>
<dbReference type="GO" id="GO:0003964">
    <property type="term" value="F:RNA-directed DNA polymerase activity"/>
    <property type="evidence" value="ECO:0007669"/>
    <property type="project" value="UniProtKB-KW"/>
</dbReference>
<feature type="compositionally biased region" description="Polar residues" evidence="8">
    <location>
        <begin position="202"/>
        <end position="216"/>
    </location>
</feature>
<keyword evidence="6" id="KW-0378">Hydrolase</keyword>
<dbReference type="GO" id="GO:0004519">
    <property type="term" value="F:endonuclease activity"/>
    <property type="evidence" value="ECO:0007669"/>
    <property type="project" value="UniProtKB-KW"/>
</dbReference>
<dbReference type="Gene3D" id="3.10.10.10">
    <property type="entry name" value="HIV Type 1 Reverse Transcriptase, subunit A, domain 1"/>
    <property type="match status" value="1"/>
</dbReference>
<dbReference type="Pfam" id="PF17921">
    <property type="entry name" value="Integrase_H2C2"/>
    <property type="match status" value="1"/>
</dbReference>
<dbReference type="Pfam" id="PF00078">
    <property type="entry name" value="RVT_1"/>
    <property type="match status" value="1"/>
</dbReference>
<dbReference type="CDD" id="cd01647">
    <property type="entry name" value="RT_LTR"/>
    <property type="match status" value="1"/>
</dbReference>
<feature type="region of interest" description="Disordered" evidence="8">
    <location>
        <begin position="183"/>
        <end position="216"/>
    </location>
</feature>
<dbReference type="SMART" id="SM00343">
    <property type="entry name" value="ZnF_C2HC"/>
    <property type="match status" value="2"/>
</dbReference>
<dbReference type="SUPFAM" id="SSF56672">
    <property type="entry name" value="DNA/RNA polymerases"/>
    <property type="match status" value="1"/>
</dbReference>
<dbReference type="FunFam" id="3.30.70.270:FF:000026">
    <property type="entry name" value="Transposon Ty3-G Gag-Pol polyprotein"/>
    <property type="match status" value="1"/>
</dbReference>
<dbReference type="InterPro" id="IPR043502">
    <property type="entry name" value="DNA/RNA_pol_sf"/>
</dbReference>
<dbReference type="InterPro" id="IPR001584">
    <property type="entry name" value="Integrase_cat-core"/>
</dbReference>
<dbReference type="Proteomes" id="UP001154329">
    <property type="component" value="Chromosome 3"/>
</dbReference>
<evidence type="ECO:0000256" key="4">
    <source>
        <dbReference type="ARBA" id="ARBA00022722"/>
    </source>
</evidence>
<evidence type="ECO:0000256" key="6">
    <source>
        <dbReference type="ARBA" id="ARBA00022801"/>
    </source>
</evidence>
<dbReference type="PROSITE" id="PS50994">
    <property type="entry name" value="INTEGRASE"/>
    <property type="match status" value="1"/>
</dbReference>
<dbReference type="Pfam" id="PF17917">
    <property type="entry name" value="RT_RNaseH"/>
    <property type="match status" value="1"/>
</dbReference>
<reference evidence="11" key="2">
    <citation type="submission" date="2022-10" db="EMBL/GenBank/DDBJ databases">
        <authorList>
            <consortium name="ENA_rothamsted_submissions"/>
            <consortium name="culmorum"/>
            <person name="King R."/>
        </authorList>
    </citation>
    <scope>NUCLEOTIDE SEQUENCE</scope>
</reference>
<dbReference type="CDD" id="cd09274">
    <property type="entry name" value="RNase_HI_RT_Ty3"/>
    <property type="match status" value="1"/>
</dbReference>
<dbReference type="PANTHER" id="PTHR37984:SF5">
    <property type="entry name" value="PROTEIN NYNRIN-LIKE"/>
    <property type="match status" value="1"/>
</dbReference>
<dbReference type="GO" id="GO:0008270">
    <property type="term" value="F:zinc ion binding"/>
    <property type="evidence" value="ECO:0007669"/>
    <property type="project" value="InterPro"/>
</dbReference>
<keyword evidence="3" id="KW-0548">Nucleotidyltransferase</keyword>
<keyword evidence="5" id="KW-0255">Endonuclease</keyword>
<dbReference type="GO" id="GO:0015074">
    <property type="term" value="P:DNA integration"/>
    <property type="evidence" value="ECO:0007669"/>
    <property type="project" value="InterPro"/>
</dbReference>
<dbReference type="InterPro" id="IPR036397">
    <property type="entry name" value="RNaseH_sf"/>
</dbReference>
<dbReference type="EC" id="2.7.7.49" evidence="1"/>
<evidence type="ECO:0000256" key="1">
    <source>
        <dbReference type="ARBA" id="ARBA00012493"/>
    </source>
</evidence>
<dbReference type="GO" id="GO:0003676">
    <property type="term" value="F:nucleic acid binding"/>
    <property type="evidence" value="ECO:0007669"/>
    <property type="project" value="InterPro"/>
</dbReference>
<keyword evidence="2" id="KW-0808">Transferase</keyword>
<dbReference type="PANTHER" id="PTHR37984">
    <property type="entry name" value="PROTEIN CBG26694"/>
    <property type="match status" value="1"/>
</dbReference>
<dbReference type="EMBL" id="OU899036">
    <property type="protein sequence ID" value="CAH1732357.1"/>
    <property type="molecule type" value="Genomic_DNA"/>
</dbReference>
<name>A0A9P0NMB9_APHGO</name>
<dbReference type="Gene3D" id="3.30.70.270">
    <property type="match status" value="2"/>
</dbReference>